<keyword evidence="2" id="KW-1185">Reference proteome</keyword>
<reference evidence="1 2" key="1">
    <citation type="submission" date="2024-02" db="EMBL/GenBank/DDBJ databases">
        <title>First draft genome assembly of two strains of Seiridium cardinale.</title>
        <authorList>
            <person name="Emiliani G."/>
            <person name="Scali E."/>
        </authorList>
    </citation>
    <scope>NUCLEOTIDE SEQUENCE [LARGE SCALE GENOMIC DNA]</scope>
    <source>
        <strain evidence="1 2">BM-138-000479</strain>
    </source>
</reference>
<organism evidence="1 2">
    <name type="scientific">Seiridium cardinale</name>
    <dbReference type="NCBI Taxonomy" id="138064"/>
    <lineage>
        <taxon>Eukaryota</taxon>
        <taxon>Fungi</taxon>
        <taxon>Dikarya</taxon>
        <taxon>Ascomycota</taxon>
        <taxon>Pezizomycotina</taxon>
        <taxon>Sordariomycetes</taxon>
        <taxon>Xylariomycetidae</taxon>
        <taxon>Amphisphaeriales</taxon>
        <taxon>Sporocadaceae</taxon>
        <taxon>Seiridium</taxon>
    </lineage>
</organism>
<comment type="caution">
    <text evidence="1">The sequence shown here is derived from an EMBL/GenBank/DDBJ whole genome shotgun (WGS) entry which is preliminary data.</text>
</comment>
<evidence type="ECO:0000313" key="2">
    <source>
        <dbReference type="Proteomes" id="UP001465668"/>
    </source>
</evidence>
<protein>
    <submittedName>
        <fullName evidence="1">Uncharacterized protein</fullName>
    </submittedName>
</protein>
<sequence>MMSTEGSQPTAVHEAQLVGRTLPDLRAAVAMCEAAVQPACPGGSARMCDVAFGPLRNLQLFSSEINKNAIARFIACLPAGLGRYIAAPICPILRHIVIERK</sequence>
<evidence type="ECO:0000313" key="1">
    <source>
        <dbReference type="EMBL" id="KAK9775827.1"/>
    </source>
</evidence>
<proteinExistence type="predicted"/>
<name>A0ABR2XPW7_9PEZI</name>
<dbReference type="EMBL" id="JARVKM010000032">
    <property type="protein sequence ID" value="KAK9775827.1"/>
    <property type="molecule type" value="Genomic_DNA"/>
</dbReference>
<dbReference type="Proteomes" id="UP001465668">
    <property type="component" value="Unassembled WGS sequence"/>
</dbReference>
<accession>A0ABR2XPW7</accession>
<gene>
    <name evidence="1" type="ORF">SCAR479_07643</name>
</gene>